<dbReference type="AlphaFoldDB" id="F0Y736"/>
<dbReference type="InParanoid" id="F0Y736"/>
<dbReference type="OMA" id="TMIGSHE"/>
<sequence length="584" mass="65109">MWQGQSNILVVVRVRPLLKHDLGDRHIVKVLERKVCVILDPQREDDRKNVLRQHRSREKKYAFDYVFDEEDRQLAVYNRTTKFLIQGVLDGFNATVFAYGQTGAGKTFTMIGSHEEPGIAPRGHRTSKFSSSATSKSIRIKVTVSFLEVYNENIRDLLGSCEDPADVGGAAKEASEFLDLREDPLKGPVVAGITEIEANSATEVMALLQRGNAKRSQHATAANEVSSRSHAVLQITVETREQAEGTRAAIQIGKLSLVDLAGSERAANTKNRGDRLKEGANINRSLLTLGNCINALGDKSNRGQFVPYRDSKLTRLLKDSLGGNCRTVMIANISASNASFEETLNTLKYANRAKNIKTDVKRNVLEVNHHISEYVSLIQNLRNEVTVLKQQLANSTTGPGGAVLEDLPLDALLDAPRASAPARVAKTPGADKAALKEMKAWMQENFRERMQLRRTLIELEDQNVQNSIEIGKRQIIVADWNASRVQTPKAGPSGDRVAVLLADAPEHVTAAYGECEQLRKAIEKNGRTKGETKKRLRENEKGAERFHAELRNDRRVTSDERRELLELMYRAVWKSSTRLQFARN</sequence>
<keyword evidence="4" id="KW-0175">Coiled coil</keyword>
<dbReference type="InterPro" id="IPR019821">
    <property type="entry name" value="Kinesin_motor_CS"/>
</dbReference>
<protein>
    <recommendedName>
        <fullName evidence="7">Kinesin-like protein</fullName>
    </recommendedName>
</protein>
<dbReference type="PANTHER" id="PTHR47968:SF13">
    <property type="entry name" value="KINESIN-LIKE PROTEIN KIF19 ISOFORM X1"/>
    <property type="match status" value="1"/>
</dbReference>
<reference evidence="9 10" key="1">
    <citation type="journal article" date="2011" name="Proc. Natl. Acad. Sci. U.S.A.">
        <title>Niche of harmful alga Aureococcus anophagefferens revealed through ecogenomics.</title>
        <authorList>
            <person name="Gobler C.J."/>
            <person name="Berry D.L."/>
            <person name="Dyhrman S.T."/>
            <person name="Wilhelm S.W."/>
            <person name="Salamov A."/>
            <person name="Lobanov A.V."/>
            <person name="Zhang Y."/>
            <person name="Collier J.L."/>
            <person name="Wurch L.L."/>
            <person name="Kustka A.B."/>
            <person name="Dill B.D."/>
            <person name="Shah M."/>
            <person name="VerBerkmoes N.C."/>
            <person name="Kuo A."/>
            <person name="Terry A."/>
            <person name="Pangilinan J."/>
            <person name="Lindquist E.A."/>
            <person name="Lucas S."/>
            <person name="Paulsen I.T."/>
            <person name="Hattenrath-Lehmann T.K."/>
            <person name="Talmage S.C."/>
            <person name="Walker E.A."/>
            <person name="Koch F."/>
            <person name="Burson A.M."/>
            <person name="Marcoval M.A."/>
            <person name="Tang Y.Z."/>
            <person name="Lecleir G.R."/>
            <person name="Coyne K.J."/>
            <person name="Berg G.M."/>
            <person name="Bertrand E.M."/>
            <person name="Saito M.A."/>
            <person name="Gladyshev V.N."/>
            <person name="Grigoriev I.V."/>
        </authorList>
    </citation>
    <scope>NUCLEOTIDE SEQUENCE [LARGE SCALE GENOMIC DNA]</scope>
    <source>
        <strain evidence="10">CCMP 1984</strain>
    </source>
</reference>
<dbReference type="OrthoDB" id="3176171at2759"/>
<evidence type="ECO:0000256" key="2">
    <source>
        <dbReference type="ARBA" id="ARBA00022741"/>
    </source>
</evidence>
<dbReference type="KEGG" id="aaf:AURANDRAFT_25396"/>
<dbReference type="InterPro" id="IPR027640">
    <property type="entry name" value="Kinesin-like_fam"/>
</dbReference>
<keyword evidence="5 6" id="KW-0505">Motor protein</keyword>
<dbReference type="PROSITE" id="PS00411">
    <property type="entry name" value="KINESIN_MOTOR_1"/>
    <property type="match status" value="1"/>
</dbReference>
<evidence type="ECO:0000313" key="10">
    <source>
        <dbReference type="Proteomes" id="UP000002729"/>
    </source>
</evidence>
<accession>F0Y736</accession>
<dbReference type="GO" id="GO:0003777">
    <property type="term" value="F:microtubule motor activity"/>
    <property type="evidence" value="ECO:0007669"/>
    <property type="project" value="InterPro"/>
</dbReference>
<evidence type="ECO:0000259" key="8">
    <source>
        <dbReference type="PROSITE" id="PS50067"/>
    </source>
</evidence>
<dbReference type="SUPFAM" id="SSF52540">
    <property type="entry name" value="P-loop containing nucleoside triphosphate hydrolases"/>
    <property type="match status" value="1"/>
</dbReference>
<organism evidence="10">
    <name type="scientific">Aureococcus anophagefferens</name>
    <name type="common">Harmful bloom alga</name>
    <dbReference type="NCBI Taxonomy" id="44056"/>
    <lineage>
        <taxon>Eukaryota</taxon>
        <taxon>Sar</taxon>
        <taxon>Stramenopiles</taxon>
        <taxon>Ochrophyta</taxon>
        <taxon>Pelagophyceae</taxon>
        <taxon>Pelagomonadales</taxon>
        <taxon>Pelagomonadaceae</taxon>
        <taxon>Aureococcus</taxon>
    </lineage>
</organism>
<keyword evidence="1 7" id="KW-0493">Microtubule</keyword>
<dbReference type="EMBL" id="GL833126">
    <property type="protein sequence ID" value="EGB08927.1"/>
    <property type="molecule type" value="Genomic_DNA"/>
</dbReference>
<dbReference type="PRINTS" id="PR00380">
    <property type="entry name" value="KINESINHEAVY"/>
</dbReference>
<dbReference type="SMART" id="SM00129">
    <property type="entry name" value="KISc"/>
    <property type="match status" value="1"/>
</dbReference>
<feature type="domain" description="Kinesin motor" evidence="8">
    <location>
        <begin position="7"/>
        <end position="356"/>
    </location>
</feature>
<dbReference type="GO" id="GO:0005524">
    <property type="term" value="F:ATP binding"/>
    <property type="evidence" value="ECO:0007669"/>
    <property type="project" value="UniProtKB-UniRule"/>
</dbReference>
<evidence type="ECO:0000256" key="1">
    <source>
        <dbReference type="ARBA" id="ARBA00022701"/>
    </source>
</evidence>
<dbReference type="GeneID" id="20220045"/>
<proteinExistence type="inferred from homology"/>
<dbReference type="InterPro" id="IPR001752">
    <property type="entry name" value="Kinesin_motor_dom"/>
</dbReference>
<evidence type="ECO:0000256" key="7">
    <source>
        <dbReference type="RuleBase" id="RU000394"/>
    </source>
</evidence>
<dbReference type="eggNOG" id="KOG0242">
    <property type="taxonomic scope" value="Eukaryota"/>
</dbReference>
<evidence type="ECO:0000256" key="5">
    <source>
        <dbReference type="ARBA" id="ARBA00023175"/>
    </source>
</evidence>
<dbReference type="Proteomes" id="UP000002729">
    <property type="component" value="Unassembled WGS sequence"/>
</dbReference>
<keyword evidence="2 6" id="KW-0547">Nucleotide-binding</keyword>
<evidence type="ECO:0000256" key="3">
    <source>
        <dbReference type="ARBA" id="ARBA00022840"/>
    </source>
</evidence>
<dbReference type="InterPro" id="IPR036961">
    <property type="entry name" value="Kinesin_motor_dom_sf"/>
</dbReference>
<dbReference type="RefSeq" id="XP_009036060.1">
    <property type="nucleotide sequence ID" value="XM_009037812.1"/>
</dbReference>
<dbReference type="Pfam" id="PF00225">
    <property type="entry name" value="Kinesin"/>
    <property type="match status" value="1"/>
</dbReference>
<evidence type="ECO:0000313" key="9">
    <source>
        <dbReference type="EMBL" id="EGB08927.1"/>
    </source>
</evidence>
<name>F0Y736_AURAN</name>
<dbReference type="GO" id="GO:0008017">
    <property type="term" value="F:microtubule binding"/>
    <property type="evidence" value="ECO:0007669"/>
    <property type="project" value="InterPro"/>
</dbReference>
<comment type="similarity">
    <text evidence="6 7">Belongs to the TRAFAC class myosin-kinesin ATPase superfamily. Kinesin family.</text>
</comment>
<dbReference type="Gene3D" id="3.40.850.10">
    <property type="entry name" value="Kinesin motor domain"/>
    <property type="match status" value="1"/>
</dbReference>
<evidence type="ECO:0000256" key="4">
    <source>
        <dbReference type="ARBA" id="ARBA00023054"/>
    </source>
</evidence>
<keyword evidence="10" id="KW-1185">Reference proteome</keyword>
<dbReference type="PANTHER" id="PTHR47968">
    <property type="entry name" value="CENTROMERE PROTEIN E"/>
    <property type="match status" value="1"/>
</dbReference>
<gene>
    <name evidence="9" type="ORF">AURANDRAFT_25396</name>
</gene>
<dbReference type="GO" id="GO:0007018">
    <property type="term" value="P:microtubule-based movement"/>
    <property type="evidence" value="ECO:0007669"/>
    <property type="project" value="InterPro"/>
</dbReference>
<keyword evidence="3 6" id="KW-0067">ATP-binding</keyword>
<dbReference type="GO" id="GO:0005874">
    <property type="term" value="C:microtubule"/>
    <property type="evidence" value="ECO:0007669"/>
    <property type="project" value="UniProtKB-KW"/>
</dbReference>
<dbReference type="PROSITE" id="PS50067">
    <property type="entry name" value="KINESIN_MOTOR_2"/>
    <property type="match status" value="1"/>
</dbReference>
<dbReference type="FunFam" id="3.40.850.10:FF:000056">
    <property type="entry name" value="Kinesin-like protein"/>
    <property type="match status" value="1"/>
</dbReference>
<feature type="binding site" evidence="6">
    <location>
        <begin position="100"/>
        <end position="107"/>
    </location>
    <ligand>
        <name>ATP</name>
        <dbReference type="ChEBI" id="CHEBI:30616"/>
    </ligand>
</feature>
<dbReference type="InterPro" id="IPR027417">
    <property type="entry name" value="P-loop_NTPase"/>
</dbReference>
<evidence type="ECO:0000256" key="6">
    <source>
        <dbReference type="PROSITE-ProRule" id="PRU00283"/>
    </source>
</evidence>